<feature type="domain" description="Putative zinc-finger" evidence="3">
    <location>
        <begin position="3"/>
        <end position="36"/>
    </location>
</feature>
<feature type="region of interest" description="Disordered" evidence="1">
    <location>
        <begin position="120"/>
        <end position="191"/>
    </location>
</feature>
<evidence type="ECO:0000256" key="1">
    <source>
        <dbReference type="SAM" id="MobiDB-lite"/>
    </source>
</evidence>
<protein>
    <submittedName>
        <fullName evidence="4">Zf-HC2 domain-containing protein</fullName>
    </submittedName>
</protein>
<dbReference type="AlphaFoldDB" id="A0A9D1JKY7"/>
<keyword evidence="2" id="KW-0472">Membrane</keyword>
<evidence type="ECO:0000313" key="4">
    <source>
        <dbReference type="EMBL" id="HIS32675.1"/>
    </source>
</evidence>
<dbReference type="InterPro" id="IPR027383">
    <property type="entry name" value="Znf_put"/>
</dbReference>
<dbReference type="Pfam" id="PF13490">
    <property type="entry name" value="zf-HC2"/>
    <property type="match status" value="1"/>
</dbReference>
<feature type="compositionally biased region" description="Basic and acidic residues" evidence="1">
    <location>
        <begin position="139"/>
        <end position="157"/>
    </location>
</feature>
<proteinExistence type="predicted"/>
<comment type="caution">
    <text evidence="4">The sequence shown here is derived from an EMBL/GenBank/DDBJ whole genome shotgun (WGS) entry which is preliminary data.</text>
</comment>
<evidence type="ECO:0000313" key="5">
    <source>
        <dbReference type="Proteomes" id="UP000823935"/>
    </source>
</evidence>
<feature type="transmembrane region" description="Helical" evidence="2">
    <location>
        <begin position="86"/>
        <end position="105"/>
    </location>
</feature>
<dbReference type="Proteomes" id="UP000823935">
    <property type="component" value="Unassembled WGS sequence"/>
</dbReference>
<sequence length="191" mass="21648">MDCKTAQSLVIPYINGNLTDEQTEDFLRHIFDCRECYEELEIFFTVYVALQKLGTEGSTTYNMRDLLWEDLKAAEKRIIHRKLIHYFSYAVMLAAECLLLLMLIAGPEDSELFMDIHQETEMVSESETETATESEEVVSETRSDNTEESSESEKEETNSSSPGSEAEPKAEDTNTRSGREDRSGEEAGESA</sequence>
<dbReference type="EMBL" id="DVIQ01000095">
    <property type="protein sequence ID" value="HIS32675.1"/>
    <property type="molecule type" value="Genomic_DNA"/>
</dbReference>
<evidence type="ECO:0000259" key="3">
    <source>
        <dbReference type="Pfam" id="PF13490"/>
    </source>
</evidence>
<organism evidence="4 5">
    <name type="scientific">Candidatus Limivivens intestinipullorum</name>
    <dbReference type="NCBI Taxonomy" id="2840858"/>
    <lineage>
        <taxon>Bacteria</taxon>
        <taxon>Bacillati</taxon>
        <taxon>Bacillota</taxon>
        <taxon>Clostridia</taxon>
        <taxon>Lachnospirales</taxon>
        <taxon>Lachnospiraceae</taxon>
        <taxon>Lachnospiraceae incertae sedis</taxon>
        <taxon>Candidatus Limivivens</taxon>
    </lineage>
</organism>
<feature type="compositionally biased region" description="Acidic residues" evidence="1">
    <location>
        <begin position="122"/>
        <end position="138"/>
    </location>
</feature>
<name>A0A9D1JKY7_9FIRM</name>
<gene>
    <name evidence="4" type="ORF">IAB44_14195</name>
</gene>
<reference evidence="4" key="2">
    <citation type="journal article" date="2021" name="PeerJ">
        <title>Extensive microbial diversity within the chicken gut microbiome revealed by metagenomics and culture.</title>
        <authorList>
            <person name="Gilroy R."/>
            <person name="Ravi A."/>
            <person name="Getino M."/>
            <person name="Pursley I."/>
            <person name="Horton D.L."/>
            <person name="Alikhan N.F."/>
            <person name="Baker D."/>
            <person name="Gharbi K."/>
            <person name="Hall N."/>
            <person name="Watson M."/>
            <person name="Adriaenssens E.M."/>
            <person name="Foster-Nyarko E."/>
            <person name="Jarju S."/>
            <person name="Secka A."/>
            <person name="Antonio M."/>
            <person name="Oren A."/>
            <person name="Chaudhuri R.R."/>
            <person name="La Ragione R."/>
            <person name="Hildebrand F."/>
            <person name="Pallen M.J."/>
        </authorList>
    </citation>
    <scope>NUCLEOTIDE SEQUENCE</scope>
    <source>
        <strain evidence="4">CHK190-19873</strain>
    </source>
</reference>
<reference evidence="4" key="1">
    <citation type="submission" date="2020-10" db="EMBL/GenBank/DDBJ databases">
        <authorList>
            <person name="Gilroy R."/>
        </authorList>
    </citation>
    <scope>NUCLEOTIDE SEQUENCE</scope>
    <source>
        <strain evidence="4">CHK190-19873</strain>
    </source>
</reference>
<keyword evidence="2" id="KW-1133">Transmembrane helix</keyword>
<evidence type="ECO:0000256" key="2">
    <source>
        <dbReference type="SAM" id="Phobius"/>
    </source>
</evidence>
<feature type="compositionally biased region" description="Basic and acidic residues" evidence="1">
    <location>
        <begin position="166"/>
        <end position="185"/>
    </location>
</feature>
<accession>A0A9D1JKY7</accession>
<keyword evidence="2" id="KW-0812">Transmembrane</keyword>